<dbReference type="PROSITE" id="PS00383">
    <property type="entry name" value="TYR_PHOSPHATASE_1"/>
    <property type="match status" value="1"/>
</dbReference>
<dbReference type="SMART" id="SM00194">
    <property type="entry name" value="PTPc"/>
    <property type="match status" value="1"/>
</dbReference>
<dbReference type="PANTHER" id="PTHR19134">
    <property type="entry name" value="RECEPTOR-TYPE TYROSINE-PROTEIN PHOSPHATASE"/>
    <property type="match status" value="1"/>
</dbReference>
<dbReference type="Pfam" id="PF00102">
    <property type="entry name" value="Y_phosphatase"/>
    <property type="match status" value="1"/>
</dbReference>
<dbReference type="InterPro" id="IPR050348">
    <property type="entry name" value="Protein-Tyr_Phosphatase"/>
</dbReference>
<accession>A0A7E6FC30</accession>
<evidence type="ECO:0000259" key="1">
    <source>
        <dbReference type="PROSITE" id="PS50055"/>
    </source>
</evidence>
<dbReference type="InterPro" id="IPR003595">
    <property type="entry name" value="Tyr_Pase_cat"/>
</dbReference>
<dbReference type="CDD" id="cd00047">
    <property type="entry name" value="PTPc"/>
    <property type="match status" value="1"/>
</dbReference>
<evidence type="ECO:0000313" key="4">
    <source>
        <dbReference type="RefSeq" id="XP_036365301.1"/>
    </source>
</evidence>
<feature type="domain" description="Tyrosine-protein phosphatase" evidence="1">
    <location>
        <begin position="29"/>
        <end position="203"/>
    </location>
</feature>
<dbReference type="PROSITE" id="PS50055">
    <property type="entry name" value="TYR_PHOSPHATASE_PTP"/>
    <property type="match status" value="1"/>
</dbReference>
<dbReference type="InterPro" id="IPR000387">
    <property type="entry name" value="Tyr_Pase_dom"/>
</dbReference>
<dbReference type="PROSITE" id="PS50056">
    <property type="entry name" value="TYR_PHOSPHATASE_2"/>
    <property type="match status" value="1"/>
</dbReference>
<dbReference type="InterPro" id="IPR000242">
    <property type="entry name" value="PTP_cat"/>
</dbReference>
<dbReference type="Gene3D" id="3.90.190.10">
    <property type="entry name" value="Protein tyrosine phosphatase superfamily"/>
    <property type="match status" value="1"/>
</dbReference>
<dbReference type="SMART" id="SM00404">
    <property type="entry name" value="PTPc_motif"/>
    <property type="match status" value="1"/>
</dbReference>
<dbReference type="KEGG" id="osn:115219452"/>
<feature type="domain" description="Tyrosine specific protein phosphatases" evidence="2">
    <location>
        <begin position="125"/>
        <end position="194"/>
    </location>
</feature>
<dbReference type="RefSeq" id="XP_036365301.1">
    <property type="nucleotide sequence ID" value="XM_036509408.1"/>
</dbReference>
<dbReference type="PRINTS" id="PR00700">
    <property type="entry name" value="PRTYPHPHTASE"/>
</dbReference>
<dbReference type="InterPro" id="IPR029021">
    <property type="entry name" value="Prot-tyrosine_phosphatase-like"/>
</dbReference>
<dbReference type="AlphaFoldDB" id="A0A7E6FC30"/>
<name>A0A7E6FC30_9MOLL</name>
<evidence type="ECO:0000313" key="3">
    <source>
        <dbReference type="Proteomes" id="UP000515154"/>
    </source>
</evidence>
<dbReference type="Proteomes" id="UP000515154">
    <property type="component" value="Linkage group LG14"/>
</dbReference>
<sequence length="268" mass="31322">MCHRKVVILRISDFNTTVLMDGFRNKSMFQKSVQKDRRYEIIHFLVTIWVDENYPSCADVLKLSNMLRTHQTNESIFIKILPYTQTDVYLQTGVSQNENESWTIDQFFFRKWPDHDIPQHAEYILNFIHAIKSMDIKYPVVVHCSAGVGRTGTYICIDILLNEMLSGEAIDVLACVTKLREERMHMVQKRIQLEFIYDVLVENILTGDYDIDVSNIPEEFSRIKETDNSSRVSILEHQFQSVLTSNPENILCKVFTDLEYCYNISSVI</sequence>
<protein>
    <submittedName>
        <fullName evidence="4">Receptor-type tyrosine-protein phosphatase epsilon-like</fullName>
    </submittedName>
</protein>
<dbReference type="InterPro" id="IPR016130">
    <property type="entry name" value="Tyr_Pase_AS"/>
</dbReference>
<dbReference type="SUPFAM" id="SSF52799">
    <property type="entry name" value="(Phosphotyrosine protein) phosphatases II"/>
    <property type="match status" value="1"/>
</dbReference>
<keyword evidence="3" id="KW-1185">Reference proteome</keyword>
<proteinExistence type="predicted"/>
<gene>
    <name evidence="4" type="primary">LOC115219452</name>
</gene>
<dbReference type="GO" id="GO:0004725">
    <property type="term" value="F:protein tyrosine phosphatase activity"/>
    <property type="evidence" value="ECO:0007669"/>
    <property type="project" value="InterPro"/>
</dbReference>
<organism evidence="3 4">
    <name type="scientific">Octopus sinensis</name>
    <name type="common">East Asian common octopus</name>
    <dbReference type="NCBI Taxonomy" id="2607531"/>
    <lineage>
        <taxon>Eukaryota</taxon>
        <taxon>Metazoa</taxon>
        <taxon>Spiralia</taxon>
        <taxon>Lophotrochozoa</taxon>
        <taxon>Mollusca</taxon>
        <taxon>Cephalopoda</taxon>
        <taxon>Coleoidea</taxon>
        <taxon>Octopodiformes</taxon>
        <taxon>Octopoda</taxon>
        <taxon>Incirrata</taxon>
        <taxon>Octopodidae</taxon>
        <taxon>Octopus</taxon>
    </lineage>
</organism>
<dbReference type="PANTHER" id="PTHR19134:SF449">
    <property type="entry name" value="TYROSINE-PROTEIN PHOSPHATASE 1"/>
    <property type="match status" value="1"/>
</dbReference>
<reference evidence="4" key="1">
    <citation type="submission" date="2025-08" db="UniProtKB">
        <authorList>
            <consortium name="RefSeq"/>
        </authorList>
    </citation>
    <scope>IDENTIFICATION</scope>
</reference>
<evidence type="ECO:0000259" key="2">
    <source>
        <dbReference type="PROSITE" id="PS50056"/>
    </source>
</evidence>